<protein>
    <recommendedName>
        <fullName evidence="2">UspA domain-containing protein</fullName>
    </recommendedName>
</protein>
<dbReference type="SUPFAM" id="SSF52091">
    <property type="entry name" value="SpoIIaa-like"/>
    <property type="match status" value="1"/>
</dbReference>
<dbReference type="CDD" id="cd00293">
    <property type="entry name" value="USP-like"/>
    <property type="match status" value="1"/>
</dbReference>
<organism evidence="3">
    <name type="scientific">hydrothermal vent metagenome</name>
    <dbReference type="NCBI Taxonomy" id="652676"/>
    <lineage>
        <taxon>unclassified sequences</taxon>
        <taxon>metagenomes</taxon>
        <taxon>ecological metagenomes</taxon>
    </lineage>
</organism>
<evidence type="ECO:0000256" key="1">
    <source>
        <dbReference type="ARBA" id="ARBA00008791"/>
    </source>
</evidence>
<name>A0A3B0Y2R8_9ZZZZ</name>
<dbReference type="PRINTS" id="PR01438">
    <property type="entry name" value="UNVRSLSTRESS"/>
</dbReference>
<gene>
    <name evidence="3" type="ORF">MNBD_GAMMA14-903</name>
</gene>
<dbReference type="PANTHER" id="PTHR46268">
    <property type="entry name" value="STRESS RESPONSE PROTEIN NHAX"/>
    <property type="match status" value="1"/>
</dbReference>
<dbReference type="AlphaFoldDB" id="A0A3B0Y2R8"/>
<evidence type="ECO:0000313" key="3">
    <source>
        <dbReference type="EMBL" id="VAW74011.1"/>
    </source>
</evidence>
<dbReference type="InterPro" id="IPR006015">
    <property type="entry name" value="Universal_stress_UspA"/>
</dbReference>
<accession>A0A3B0Y2R8</accession>
<proteinExistence type="inferred from homology"/>
<dbReference type="Pfam" id="PF00582">
    <property type="entry name" value="Usp"/>
    <property type="match status" value="1"/>
</dbReference>
<sequence length="273" mass="31165">MFEILPVNEKGILAVKASGKLTNADYETFIPRLKELIRQYGTVSLYVELEDFKGWEADAAWTDLRFDLQHDKDFKRIAIVGDNALEHWGVVLASFFTHSKMRFFKKTEAQKAWGWLEEKPEDEETLRPVEAYRNVLLAADFSRHSERAALRAREICDQYGATLHVLHIVEQPAFYYEDTDPILADIPLADETLIVQAEDSLRKFAERMKLGKDADLEVQWGSPRWSIVSWAREKDIDLIVVGSHGRHGIERILGSVSSGVLNQAHCDVLAVKP</sequence>
<dbReference type="PANTHER" id="PTHR46268:SF6">
    <property type="entry name" value="UNIVERSAL STRESS PROTEIN UP12"/>
    <property type="match status" value="1"/>
</dbReference>
<dbReference type="InterPro" id="IPR014729">
    <property type="entry name" value="Rossmann-like_a/b/a_fold"/>
</dbReference>
<dbReference type="InterPro" id="IPR038396">
    <property type="entry name" value="SpoIIAA-like_sf"/>
</dbReference>
<dbReference type="Pfam" id="PF11964">
    <property type="entry name" value="SpoIIAA-like"/>
    <property type="match status" value="1"/>
</dbReference>
<dbReference type="Gene3D" id="3.40.50.620">
    <property type="entry name" value="HUPs"/>
    <property type="match status" value="1"/>
</dbReference>
<comment type="similarity">
    <text evidence="1">Belongs to the universal stress protein A family.</text>
</comment>
<evidence type="ECO:0000259" key="2">
    <source>
        <dbReference type="Pfam" id="PF00582"/>
    </source>
</evidence>
<reference evidence="3" key="1">
    <citation type="submission" date="2018-06" db="EMBL/GenBank/DDBJ databases">
        <authorList>
            <person name="Zhirakovskaya E."/>
        </authorList>
    </citation>
    <scope>NUCLEOTIDE SEQUENCE</scope>
</reference>
<dbReference type="SUPFAM" id="SSF52402">
    <property type="entry name" value="Adenine nucleotide alpha hydrolases-like"/>
    <property type="match status" value="1"/>
</dbReference>
<feature type="domain" description="UspA" evidence="2">
    <location>
        <begin position="132"/>
        <end position="272"/>
    </location>
</feature>
<dbReference type="InterPro" id="IPR006016">
    <property type="entry name" value="UspA"/>
</dbReference>
<dbReference type="InterPro" id="IPR021866">
    <property type="entry name" value="SpoIIAA-like"/>
</dbReference>
<dbReference type="Gene3D" id="3.40.50.10600">
    <property type="entry name" value="SpoIIaa-like domains"/>
    <property type="match status" value="1"/>
</dbReference>
<dbReference type="EMBL" id="UOFM01000082">
    <property type="protein sequence ID" value="VAW74011.1"/>
    <property type="molecule type" value="Genomic_DNA"/>
</dbReference>
<dbReference type="InterPro" id="IPR036513">
    <property type="entry name" value="STAS_dom_sf"/>
</dbReference>